<feature type="domain" description="DNA helicase E1 N-terminal Papillomavirus" evidence="1">
    <location>
        <begin position="1"/>
        <end position="102"/>
    </location>
</feature>
<dbReference type="SMR" id="Q9UIZ8"/>
<dbReference type="GO" id="GO:0016817">
    <property type="term" value="F:hydrolase activity, acting on acid anhydrides"/>
    <property type="evidence" value="ECO:0007669"/>
    <property type="project" value="InterPro"/>
</dbReference>
<evidence type="ECO:0000259" key="1">
    <source>
        <dbReference type="Pfam" id="PF00524"/>
    </source>
</evidence>
<protein>
    <submittedName>
        <fullName evidence="2">E1a</fullName>
    </submittedName>
</protein>
<reference evidence="2" key="1">
    <citation type="journal article" date="1991" name="J. Virol.">
        <title>Characterization of a novel human papillomavirus DNA in the cervical carcinoma cell line ME180.</title>
        <authorList>
            <person name="Reuter S."/>
            <person name="Delius H."/>
            <person name="Kahn T."/>
            <person name="Hofmann B."/>
            <person name="zur Hausen H."/>
            <person name="Schwarz E."/>
        </authorList>
    </citation>
    <scope>NUCLEOTIDE SEQUENCE</scope>
</reference>
<proteinExistence type="predicted"/>
<dbReference type="Pfam" id="PF00524">
    <property type="entry name" value="PPV_E1_N"/>
    <property type="match status" value="1"/>
</dbReference>
<dbReference type="InterPro" id="IPR014000">
    <property type="entry name" value="PPV_DNA_helicase_E1_N"/>
</dbReference>
<evidence type="ECO:0000313" key="2">
    <source>
        <dbReference type="EMBL" id="AAF14013.1"/>
    </source>
</evidence>
<sequence>MANCEGTDGDGTGCNGWFFVQAIVDKQTGDTVSEDEDENATDTGSDMVDFIDDATDICIQAERETAQVLLNMQQAQRDAQTVRALKRKYTDSIESSPLAKSPLQELSIWKWKLTRR</sequence>
<name>Q9UIZ8_9PAPI</name>
<dbReference type="EMBL" id="M73258">
    <property type="protein sequence ID" value="AAF14013.1"/>
    <property type="molecule type" value="Genomic_DNA"/>
</dbReference>
<accession>Q9UIZ8</accession>
<organism evidence="2">
    <name type="scientific">Human papillomavirus</name>
    <dbReference type="NCBI Taxonomy" id="10566"/>
    <lineage>
        <taxon>Viruses</taxon>
        <taxon>Monodnaviria</taxon>
        <taxon>Shotokuvirae</taxon>
        <taxon>Cossaviricota</taxon>
        <taxon>Papovaviricetes</taxon>
        <taxon>Zurhausenvirales</taxon>
        <taxon>Papillomaviridae</taxon>
    </lineage>
</organism>